<evidence type="ECO:0000313" key="4">
    <source>
        <dbReference type="Proteomes" id="UP000252530"/>
    </source>
</evidence>
<keyword evidence="4" id="KW-1185">Reference proteome</keyword>
<protein>
    <recommendedName>
        <fullName evidence="5">Colicin transporter</fullName>
    </recommendedName>
</protein>
<evidence type="ECO:0000256" key="1">
    <source>
        <dbReference type="SAM" id="MobiDB-lite"/>
    </source>
</evidence>
<reference evidence="3 4" key="1">
    <citation type="submission" date="2017-10" db="EMBL/GenBank/DDBJ databases">
        <title>Bifidobacterium xylocopum sp. nov. and Bifidobacterium aemilianum sp. nov., from the carpenter bee (Xylocopa violacea) digestive tract.</title>
        <authorList>
            <person name="Alberoni D."/>
            <person name="Baffoni L."/>
            <person name="Di Gioia D."/>
            <person name="Gaggia F."/>
            <person name="Biavati B."/>
        </authorList>
    </citation>
    <scope>NUCLEOTIDE SEQUENCE [LARGE SCALE GENOMIC DNA]</scope>
    <source>
        <strain evidence="3 4">XV10</strain>
    </source>
</reference>
<dbReference type="AlphaFoldDB" id="A0A366K7U3"/>
<sequence length="331" mass="34110">MKETGTASTADAKQPTNDTGSTGTKKRWYVTLLLFTLLAMALIAGAGLTWQRHRTHERAQADCASALSGHSKALTQLNKSQTKAGQASGITADEVKDPETVSYLAHASKQATLLAASSKTAVSCEASQPTAELLGNRSREDQDARQLRQRTKQLDKAAEAVIASRDAKSMDDARAALQGKRDEAGALLVTSEGNVADGATRETLTAAIQTADGLLADGKTQLQALRDGAGPLQAAMDQVNASIQAKTDTDNQAAAAAAQAQAQQQAVAPSYQGGGGYAGGGYRAPRVSAPNAPAPAPAAPAPSGGNNDWQAWLQSHQRPSQCVKGGACPIG</sequence>
<name>A0A366K7U3_9BIFI</name>
<dbReference type="RefSeq" id="WP_113860068.1">
    <property type="nucleotide sequence ID" value="NZ_PDCG01000003.1"/>
</dbReference>
<accession>A0A366K7U3</accession>
<evidence type="ECO:0008006" key="5">
    <source>
        <dbReference type="Google" id="ProtNLM"/>
    </source>
</evidence>
<keyword evidence="2" id="KW-1133">Transmembrane helix</keyword>
<evidence type="ECO:0000313" key="3">
    <source>
        <dbReference type="EMBL" id="RBP97820.1"/>
    </source>
</evidence>
<comment type="caution">
    <text evidence="3">The sequence shown here is derived from an EMBL/GenBank/DDBJ whole genome shotgun (WGS) entry which is preliminary data.</text>
</comment>
<proteinExistence type="predicted"/>
<dbReference type="OrthoDB" id="3240450at2"/>
<feature type="transmembrane region" description="Helical" evidence="2">
    <location>
        <begin position="28"/>
        <end position="50"/>
    </location>
</feature>
<feature type="region of interest" description="Disordered" evidence="1">
    <location>
        <begin position="1"/>
        <end position="23"/>
    </location>
</feature>
<gene>
    <name evidence="3" type="ORF">CRD60_04300</name>
</gene>
<evidence type="ECO:0000256" key="2">
    <source>
        <dbReference type="SAM" id="Phobius"/>
    </source>
</evidence>
<organism evidence="3 4">
    <name type="scientific">Bifidobacterium aemilianum</name>
    <dbReference type="NCBI Taxonomy" id="2493120"/>
    <lineage>
        <taxon>Bacteria</taxon>
        <taxon>Bacillati</taxon>
        <taxon>Actinomycetota</taxon>
        <taxon>Actinomycetes</taxon>
        <taxon>Bifidobacteriales</taxon>
        <taxon>Bifidobacteriaceae</taxon>
        <taxon>Bifidobacterium</taxon>
    </lineage>
</organism>
<dbReference type="Proteomes" id="UP000252530">
    <property type="component" value="Unassembled WGS sequence"/>
</dbReference>
<keyword evidence="2" id="KW-0472">Membrane</keyword>
<feature type="region of interest" description="Disordered" evidence="1">
    <location>
        <begin position="288"/>
        <end position="331"/>
    </location>
</feature>
<dbReference type="EMBL" id="PDCG01000003">
    <property type="protein sequence ID" value="RBP97820.1"/>
    <property type="molecule type" value="Genomic_DNA"/>
</dbReference>
<keyword evidence="2" id="KW-0812">Transmembrane</keyword>
<feature type="compositionally biased region" description="Polar residues" evidence="1">
    <location>
        <begin position="304"/>
        <end position="320"/>
    </location>
</feature>